<keyword evidence="3" id="KW-0614">Plasmid</keyword>
<dbReference type="InterPro" id="IPR014118">
    <property type="entry name" value="T4SS_TraV"/>
</dbReference>
<feature type="compositionally biased region" description="Polar residues" evidence="1">
    <location>
        <begin position="190"/>
        <end position="208"/>
    </location>
</feature>
<proteinExistence type="predicted"/>
<name>A0A6B7PWB3_9PSED</name>
<feature type="region of interest" description="Disordered" evidence="1">
    <location>
        <begin position="184"/>
        <end position="208"/>
    </location>
</feature>
<protein>
    <submittedName>
        <fullName evidence="3">Conjugative transfer protein TraV</fullName>
    </submittedName>
</protein>
<feature type="chain" id="PRO_5025418452" evidence="2">
    <location>
        <begin position="33"/>
        <end position="208"/>
    </location>
</feature>
<accession>A0A6B7PWB3</accession>
<evidence type="ECO:0000313" key="3">
    <source>
        <dbReference type="EMBL" id="QFX76456.1"/>
    </source>
</evidence>
<dbReference type="EMBL" id="MN310371">
    <property type="protein sequence ID" value="QFX76456.1"/>
    <property type="molecule type" value="Genomic_DNA"/>
</dbReference>
<dbReference type="Pfam" id="PF09676">
    <property type="entry name" value="TraV"/>
    <property type="match status" value="1"/>
</dbReference>
<evidence type="ECO:0000256" key="2">
    <source>
        <dbReference type="SAM" id="SignalP"/>
    </source>
</evidence>
<sequence>MMKGNYMKRTALVAALLPIALLSGCSSWLNTAGEDEFSCPGMPQGIICKSPMAVYKSTEQSPALTDSDMPIGQKAPNVKYGDDMGKTAGSEHNLKVSNGVPGPTVAELARPVRVPAQVMRIWIAPWIDSKDDLHFPSYLFTEIQPRTWSFGKSEYSGQGMVVPHLELTAVPPVNVAAPKSENVAAEPTNYGPQVTSSAIPSTTDINLN</sequence>
<keyword evidence="2" id="KW-0732">Signal</keyword>
<dbReference type="AlphaFoldDB" id="A0A6B7PWB3"/>
<reference evidence="3" key="1">
    <citation type="submission" date="2019-08" db="EMBL/GenBank/DDBJ databases">
        <authorList>
            <person name="Zhou D."/>
            <person name="Chen F."/>
        </authorList>
    </citation>
    <scope>NUCLEOTIDE SEQUENCE</scope>
    <source>
        <strain evidence="3">QJ20133</strain>
        <plasmid evidence="3">pJ20133-VIM</plasmid>
    </source>
</reference>
<evidence type="ECO:0000256" key="1">
    <source>
        <dbReference type="SAM" id="MobiDB-lite"/>
    </source>
</evidence>
<feature type="signal peptide" evidence="2">
    <location>
        <begin position="1"/>
        <end position="32"/>
    </location>
</feature>
<geneLocation type="plasmid" evidence="3">
    <name>pJ20133-VIM</name>
</geneLocation>
<organism evidence="3">
    <name type="scientific">Pseudomonas monteilii</name>
    <dbReference type="NCBI Taxonomy" id="76759"/>
    <lineage>
        <taxon>Bacteria</taxon>
        <taxon>Pseudomonadati</taxon>
        <taxon>Pseudomonadota</taxon>
        <taxon>Gammaproteobacteria</taxon>
        <taxon>Pseudomonadales</taxon>
        <taxon>Pseudomonadaceae</taxon>
        <taxon>Pseudomonas</taxon>
    </lineage>
</organism>
<dbReference type="PROSITE" id="PS51257">
    <property type="entry name" value="PROKAR_LIPOPROTEIN"/>
    <property type="match status" value="1"/>
</dbReference>
<dbReference type="NCBIfam" id="TIGR02747">
    <property type="entry name" value="TraV"/>
    <property type="match status" value="1"/>
</dbReference>